<sequence>MLSATWTLSEEQDKQDKQRRELEKVEEEIQTLSQVLTAKEKHLAEIKQKLGTGSLEELEQNIAKGWQDDLQEDL</sequence>
<feature type="compositionally biased region" description="Basic and acidic residues" evidence="3">
    <location>
        <begin position="11"/>
        <end position="20"/>
    </location>
</feature>
<feature type="region of interest" description="Disordered" evidence="3">
    <location>
        <begin position="1"/>
        <end position="20"/>
    </location>
</feature>
<dbReference type="PANTHER" id="PTHR19307:SF12">
    <property type="entry name" value="TUMOR PROTEIN D52"/>
    <property type="match status" value="1"/>
</dbReference>
<gene>
    <name evidence="4" type="ORF">H920_08359</name>
</gene>
<evidence type="ECO:0000313" key="5">
    <source>
        <dbReference type="Proteomes" id="UP000028990"/>
    </source>
</evidence>
<keyword evidence="2" id="KW-0175">Coiled coil</keyword>
<evidence type="ECO:0000256" key="2">
    <source>
        <dbReference type="ARBA" id="ARBA00023054"/>
    </source>
</evidence>
<accession>A0A091E590</accession>
<dbReference type="AlphaFoldDB" id="A0A091E590"/>
<organism evidence="4 5">
    <name type="scientific">Fukomys damarensis</name>
    <name type="common">Damaraland mole rat</name>
    <name type="synonym">Cryptomys damarensis</name>
    <dbReference type="NCBI Taxonomy" id="885580"/>
    <lineage>
        <taxon>Eukaryota</taxon>
        <taxon>Metazoa</taxon>
        <taxon>Chordata</taxon>
        <taxon>Craniata</taxon>
        <taxon>Vertebrata</taxon>
        <taxon>Euteleostomi</taxon>
        <taxon>Mammalia</taxon>
        <taxon>Eutheria</taxon>
        <taxon>Euarchontoglires</taxon>
        <taxon>Glires</taxon>
        <taxon>Rodentia</taxon>
        <taxon>Hystricomorpha</taxon>
        <taxon>Bathyergidae</taxon>
        <taxon>Fukomys</taxon>
    </lineage>
</organism>
<dbReference type="GO" id="GO:0005737">
    <property type="term" value="C:cytoplasm"/>
    <property type="evidence" value="ECO:0007669"/>
    <property type="project" value="TreeGrafter"/>
</dbReference>
<dbReference type="PANTHER" id="PTHR19307">
    <property type="entry name" value="TUMOR PROTEIN D52"/>
    <property type="match status" value="1"/>
</dbReference>
<evidence type="ECO:0000256" key="1">
    <source>
        <dbReference type="ARBA" id="ARBA00005702"/>
    </source>
</evidence>
<dbReference type="EMBL" id="KN122459">
    <property type="protein sequence ID" value="KFO30231.1"/>
    <property type="molecule type" value="Genomic_DNA"/>
</dbReference>
<evidence type="ECO:0000256" key="3">
    <source>
        <dbReference type="SAM" id="MobiDB-lite"/>
    </source>
</evidence>
<protein>
    <submittedName>
        <fullName evidence="4">Tumor protein D52</fullName>
    </submittedName>
</protein>
<dbReference type="Proteomes" id="UP000028990">
    <property type="component" value="Unassembled WGS sequence"/>
</dbReference>
<dbReference type="InterPro" id="IPR007327">
    <property type="entry name" value="TPD52"/>
</dbReference>
<name>A0A091E590_FUKDA</name>
<comment type="similarity">
    <text evidence="1">Belongs to the TPD52 family.</text>
</comment>
<keyword evidence="5" id="KW-1185">Reference proteome</keyword>
<evidence type="ECO:0000313" key="4">
    <source>
        <dbReference type="EMBL" id="KFO30231.1"/>
    </source>
</evidence>
<dbReference type="Pfam" id="PF04201">
    <property type="entry name" value="TPD52"/>
    <property type="match status" value="1"/>
</dbReference>
<reference evidence="4 5" key="1">
    <citation type="submission" date="2013-11" db="EMBL/GenBank/DDBJ databases">
        <title>The Damaraland mole rat (Fukomys damarensis) genome and evolution of African mole rats.</title>
        <authorList>
            <person name="Gladyshev V.N."/>
            <person name="Fang X."/>
        </authorList>
    </citation>
    <scope>NUCLEOTIDE SEQUENCE [LARGE SCALE GENOMIC DNA]</scope>
    <source>
        <tissue evidence="4">Liver</tissue>
    </source>
</reference>
<dbReference type="GO" id="GO:0030183">
    <property type="term" value="P:B cell differentiation"/>
    <property type="evidence" value="ECO:0007669"/>
    <property type="project" value="TreeGrafter"/>
</dbReference>
<proteinExistence type="inferred from homology"/>